<gene>
    <name evidence="1" type="ORF">TNIN_271781</name>
</gene>
<dbReference type="AlphaFoldDB" id="A0A8X6XH77"/>
<dbReference type="EMBL" id="BMAV01009119">
    <property type="protein sequence ID" value="GFY53139.1"/>
    <property type="molecule type" value="Genomic_DNA"/>
</dbReference>
<evidence type="ECO:0000313" key="2">
    <source>
        <dbReference type="Proteomes" id="UP000886998"/>
    </source>
</evidence>
<comment type="caution">
    <text evidence="1">The sequence shown here is derived from an EMBL/GenBank/DDBJ whole genome shotgun (WGS) entry which is preliminary data.</text>
</comment>
<name>A0A8X6XH77_9ARAC</name>
<proteinExistence type="predicted"/>
<sequence>MALNIVWSCCWDWKAVLSSTEDSIECQHGGYVEMLWNCLPFHAMNFKSEQPQGRVSPQNLEQKRLTTVVVKDFYGLCKKCLGAVGKKTVIGRLLLLS</sequence>
<accession>A0A8X6XH77</accession>
<evidence type="ECO:0000313" key="1">
    <source>
        <dbReference type="EMBL" id="GFY53139.1"/>
    </source>
</evidence>
<reference evidence="1" key="1">
    <citation type="submission" date="2020-08" db="EMBL/GenBank/DDBJ databases">
        <title>Multicomponent nature underlies the extraordinary mechanical properties of spider dragline silk.</title>
        <authorList>
            <person name="Kono N."/>
            <person name="Nakamura H."/>
            <person name="Mori M."/>
            <person name="Yoshida Y."/>
            <person name="Ohtoshi R."/>
            <person name="Malay A.D."/>
            <person name="Moran D.A.P."/>
            <person name="Tomita M."/>
            <person name="Numata K."/>
            <person name="Arakawa K."/>
        </authorList>
    </citation>
    <scope>NUCLEOTIDE SEQUENCE</scope>
</reference>
<dbReference type="Proteomes" id="UP000886998">
    <property type="component" value="Unassembled WGS sequence"/>
</dbReference>
<organism evidence="1 2">
    <name type="scientific">Trichonephila inaurata madagascariensis</name>
    <dbReference type="NCBI Taxonomy" id="2747483"/>
    <lineage>
        <taxon>Eukaryota</taxon>
        <taxon>Metazoa</taxon>
        <taxon>Ecdysozoa</taxon>
        <taxon>Arthropoda</taxon>
        <taxon>Chelicerata</taxon>
        <taxon>Arachnida</taxon>
        <taxon>Araneae</taxon>
        <taxon>Araneomorphae</taxon>
        <taxon>Entelegynae</taxon>
        <taxon>Araneoidea</taxon>
        <taxon>Nephilidae</taxon>
        <taxon>Trichonephila</taxon>
        <taxon>Trichonephila inaurata</taxon>
    </lineage>
</organism>
<protein>
    <submittedName>
        <fullName evidence="1">Uncharacterized protein</fullName>
    </submittedName>
</protein>
<keyword evidence="2" id="KW-1185">Reference proteome</keyword>